<protein>
    <recommendedName>
        <fullName evidence="9">TMS membrane family protein</fullName>
    </recommendedName>
</protein>
<comment type="similarity">
    <text evidence="2">Belongs to the TDE1 family.</text>
</comment>
<dbReference type="GO" id="GO:0016020">
    <property type="term" value="C:membrane"/>
    <property type="evidence" value="ECO:0007669"/>
    <property type="project" value="UniProtKB-SubCell"/>
</dbReference>
<keyword evidence="4 6" id="KW-1133">Transmembrane helix</keyword>
<evidence type="ECO:0000313" key="8">
    <source>
        <dbReference type="Proteomes" id="UP000015453"/>
    </source>
</evidence>
<feature type="transmembrane region" description="Helical" evidence="6">
    <location>
        <begin position="63"/>
        <end position="82"/>
    </location>
</feature>
<sequence>SSVSIGIYMSMAFYVASASGIVAMYIAYASKPRCSLNIFFISYTGVLLLVMMGISLHSRVQRGLLSSGIMAFYIVFLCWTAIRSEPGTETCNIHGDNSHGGWTTVLAFVIDMCAIVLATFSTGIDYQSFQFFKNRDLPRGDERIPYGYGFFHTVFSLGAMYFAMLFLSWNLGSLTKKWIIDVGWESTWVKIINISIAAAIYLWKLICLAVGESKVTNHED</sequence>
<dbReference type="Pfam" id="PF03348">
    <property type="entry name" value="Serinc"/>
    <property type="match status" value="2"/>
</dbReference>
<reference evidence="7 8" key="1">
    <citation type="journal article" date="2013" name="BMC Genomics">
        <title>The miniature genome of a carnivorous plant Genlisea aurea contains a low number of genes and short non-coding sequences.</title>
        <authorList>
            <person name="Leushkin E.V."/>
            <person name="Sutormin R.A."/>
            <person name="Nabieva E.R."/>
            <person name="Penin A.A."/>
            <person name="Kondrashov A.S."/>
            <person name="Logacheva M.D."/>
        </authorList>
    </citation>
    <scope>NUCLEOTIDE SEQUENCE [LARGE SCALE GENOMIC DNA]</scope>
</reference>
<organism evidence="7 8">
    <name type="scientific">Genlisea aurea</name>
    <dbReference type="NCBI Taxonomy" id="192259"/>
    <lineage>
        <taxon>Eukaryota</taxon>
        <taxon>Viridiplantae</taxon>
        <taxon>Streptophyta</taxon>
        <taxon>Embryophyta</taxon>
        <taxon>Tracheophyta</taxon>
        <taxon>Spermatophyta</taxon>
        <taxon>Magnoliopsida</taxon>
        <taxon>eudicotyledons</taxon>
        <taxon>Gunneridae</taxon>
        <taxon>Pentapetalae</taxon>
        <taxon>asterids</taxon>
        <taxon>lamiids</taxon>
        <taxon>Lamiales</taxon>
        <taxon>Lentibulariaceae</taxon>
        <taxon>Genlisea</taxon>
    </lineage>
</organism>
<comment type="caution">
    <text evidence="7">The sequence shown here is derived from an EMBL/GenBank/DDBJ whole genome shotgun (WGS) entry which is preliminary data.</text>
</comment>
<dbReference type="Proteomes" id="UP000015453">
    <property type="component" value="Unassembled WGS sequence"/>
</dbReference>
<feature type="non-terminal residue" evidence="7">
    <location>
        <position position="220"/>
    </location>
</feature>
<evidence type="ECO:0000256" key="6">
    <source>
        <dbReference type="SAM" id="Phobius"/>
    </source>
</evidence>
<dbReference type="InterPro" id="IPR005016">
    <property type="entry name" value="TDE1/TMS"/>
</dbReference>
<keyword evidence="5 6" id="KW-0472">Membrane</keyword>
<evidence type="ECO:0008006" key="9">
    <source>
        <dbReference type="Google" id="ProtNLM"/>
    </source>
</evidence>
<evidence type="ECO:0000313" key="7">
    <source>
        <dbReference type="EMBL" id="EPS59456.1"/>
    </source>
</evidence>
<keyword evidence="8" id="KW-1185">Reference proteome</keyword>
<feature type="transmembrane region" description="Helical" evidence="6">
    <location>
        <begin position="102"/>
        <end position="124"/>
    </location>
</feature>
<proteinExistence type="inferred from homology"/>
<name>S8C4X3_9LAMI</name>
<evidence type="ECO:0000256" key="3">
    <source>
        <dbReference type="ARBA" id="ARBA00022692"/>
    </source>
</evidence>
<feature type="transmembrane region" description="Helical" evidence="6">
    <location>
        <begin position="191"/>
        <end position="211"/>
    </location>
</feature>
<dbReference type="PANTHER" id="PTHR10383:SF23">
    <property type="entry name" value="SERINC-DOMAIN CONTAINING SERINE AND SPHINGOLIPID BIOSYNTHESIS PROTEIN"/>
    <property type="match status" value="1"/>
</dbReference>
<gene>
    <name evidence="7" type="ORF">M569_15351</name>
</gene>
<dbReference type="EMBL" id="AUSU01008352">
    <property type="protein sequence ID" value="EPS59456.1"/>
    <property type="molecule type" value="Genomic_DNA"/>
</dbReference>
<keyword evidence="3 6" id="KW-0812">Transmembrane</keyword>
<evidence type="ECO:0000256" key="4">
    <source>
        <dbReference type="ARBA" id="ARBA00022989"/>
    </source>
</evidence>
<evidence type="ECO:0000256" key="2">
    <source>
        <dbReference type="ARBA" id="ARBA00006665"/>
    </source>
</evidence>
<dbReference type="OrthoDB" id="5963193at2759"/>
<dbReference type="PANTHER" id="PTHR10383">
    <property type="entry name" value="SERINE INCORPORATOR"/>
    <property type="match status" value="1"/>
</dbReference>
<evidence type="ECO:0000256" key="5">
    <source>
        <dbReference type="ARBA" id="ARBA00023136"/>
    </source>
</evidence>
<comment type="subcellular location">
    <subcellularLocation>
        <location evidence="1">Membrane</location>
        <topology evidence="1">Multi-pass membrane protein</topology>
    </subcellularLocation>
</comment>
<dbReference type="AlphaFoldDB" id="S8C4X3"/>
<feature type="transmembrane region" description="Helical" evidence="6">
    <location>
        <begin position="12"/>
        <end position="30"/>
    </location>
</feature>
<evidence type="ECO:0000256" key="1">
    <source>
        <dbReference type="ARBA" id="ARBA00004141"/>
    </source>
</evidence>
<accession>S8C4X3</accession>
<feature type="non-terminal residue" evidence="7">
    <location>
        <position position="1"/>
    </location>
</feature>
<feature type="transmembrane region" description="Helical" evidence="6">
    <location>
        <begin position="145"/>
        <end position="171"/>
    </location>
</feature>
<feature type="transmembrane region" description="Helical" evidence="6">
    <location>
        <begin position="36"/>
        <end position="56"/>
    </location>
</feature>